<name>A0A3R9MKG7_9BACT</name>
<keyword evidence="2" id="KW-1185">Reference proteome</keyword>
<dbReference type="AlphaFoldDB" id="A0A3R9MKG7"/>
<dbReference type="Proteomes" id="UP000280066">
    <property type="component" value="Unassembled WGS sequence"/>
</dbReference>
<dbReference type="InterPro" id="IPR000225">
    <property type="entry name" value="Armadillo"/>
</dbReference>
<dbReference type="EMBL" id="RWIS01000005">
    <property type="protein sequence ID" value="RSK33949.1"/>
    <property type="molecule type" value="Genomic_DNA"/>
</dbReference>
<accession>A0A3R9MKG7</accession>
<protein>
    <submittedName>
        <fullName evidence="1">Uncharacterized protein</fullName>
    </submittedName>
</protein>
<proteinExistence type="predicted"/>
<dbReference type="RefSeq" id="WP_125429105.1">
    <property type="nucleotide sequence ID" value="NZ_RWIS01000005.1"/>
</dbReference>
<dbReference type="PROSITE" id="PS50176">
    <property type="entry name" value="ARM_REPEAT"/>
    <property type="match status" value="1"/>
</dbReference>
<evidence type="ECO:0000313" key="2">
    <source>
        <dbReference type="Proteomes" id="UP000280066"/>
    </source>
</evidence>
<evidence type="ECO:0000313" key="1">
    <source>
        <dbReference type="EMBL" id="RSK33949.1"/>
    </source>
</evidence>
<reference evidence="1 2" key="1">
    <citation type="submission" date="2018-12" db="EMBL/GenBank/DDBJ databases">
        <authorList>
            <person name="Feng G."/>
            <person name="Zhu H."/>
        </authorList>
    </citation>
    <scope>NUCLEOTIDE SEQUENCE [LARGE SCALE GENOMIC DNA]</scope>
    <source>
        <strain evidence="1 2">9PBR-2</strain>
    </source>
</reference>
<gene>
    <name evidence="1" type="ORF">EI290_09595</name>
</gene>
<organism evidence="1 2">
    <name type="scientific">Hymenobacter metallilatus</name>
    <dbReference type="NCBI Taxonomy" id="2493666"/>
    <lineage>
        <taxon>Bacteria</taxon>
        <taxon>Pseudomonadati</taxon>
        <taxon>Bacteroidota</taxon>
        <taxon>Cytophagia</taxon>
        <taxon>Cytophagales</taxon>
        <taxon>Hymenobacteraceae</taxon>
        <taxon>Hymenobacter</taxon>
    </lineage>
</organism>
<dbReference type="OrthoDB" id="9886091at2"/>
<comment type="caution">
    <text evidence="1">The sequence shown here is derived from an EMBL/GenBank/DDBJ whole genome shotgun (WGS) entry which is preliminary data.</text>
</comment>
<sequence length="160" mass="17598">MPDQPPLDSGAARIFAYLEDVVKRYSPIAHFQIGYPDEQAGAGNTPYPQVFLEAEMQIGEERPGLDTYQVALHVLSLPAEHGTNEGTRLQAGILATTGGYVEELVEILRLEEELTDVKKVSAVSLTDVSTDQASGWRVEISFTYPSAVNREALWSRYTPA</sequence>